<dbReference type="Pfam" id="PF00085">
    <property type="entry name" value="Thioredoxin"/>
    <property type="match status" value="1"/>
</dbReference>
<dbReference type="PROSITE" id="PS51352">
    <property type="entry name" value="THIOREDOXIN_2"/>
    <property type="match status" value="1"/>
</dbReference>
<dbReference type="AlphaFoldDB" id="A0A1I7XTH4"/>
<dbReference type="InterPro" id="IPR017937">
    <property type="entry name" value="Thioredoxin_CS"/>
</dbReference>
<dbReference type="PROSITE" id="PS00194">
    <property type="entry name" value="THIOREDOXIN_1"/>
    <property type="match status" value="1"/>
</dbReference>
<organism evidence="3 4">
    <name type="scientific">Heterorhabditis bacteriophora</name>
    <name type="common">Entomopathogenic nematode worm</name>
    <dbReference type="NCBI Taxonomy" id="37862"/>
    <lineage>
        <taxon>Eukaryota</taxon>
        <taxon>Metazoa</taxon>
        <taxon>Ecdysozoa</taxon>
        <taxon>Nematoda</taxon>
        <taxon>Chromadorea</taxon>
        <taxon>Rhabditida</taxon>
        <taxon>Rhabditina</taxon>
        <taxon>Rhabditomorpha</taxon>
        <taxon>Strongyloidea</taxon>
        <taxon>Heterorhabditidae</taxon>
        <taxon>Heterorhabditis</taxon>
    </lineage>
</organism>
<reference evidence="4" key="1">
    <citation type="submission" date="2016-11" db="UniProtKB">
        <authorList>
            <consortium name="WormBaseParasite"/>
        </authorList>
    </citation>
    <scope>IDENTIFICATION</scope>
</reference>
<dbReference type="PANTHER" id="PTHR46115">
    <property type="entry name" value="THIOREDOXIN-LIKE PROTEIN 1"/>
    <property type="match status" value="1"/>
</dbReference>
<name>A0A1I7XTH4_HETBA</name>
<protein>
    <submittedName>
        <fullName evidence="4">Thioredoxin domain-containing protein</fullName>
    </submittedName>
</protein>
<accession>A0A1I7XTH4</accession>
<dbReference type="Proteomes" id="UP000095283">
    <property type="component" value="Unplaced"/>
</dbReference>
<dbReference type="CDD" id="cd02947">
    <property type="entry name" value="TRX_family"/>
    <property type="match status" value="1"/>
</dbReference>
<keyword evidence="3" id="KW-1185">Reference proteome</keyword>
<dbReference type="InterPro" id="IPR013766">
    <property type="entry name" value="Thioredoxin_domain"/>
</dbReference>
<evidence type="ECO:0000256" key="1">
    <source>
        <dbReference type="ARBA" id="ARBA00023157"/>
    </source>
</evidence>
<keyword evidence="1" id="KW-1015">Disulfide bond</keyword>
<evidence type="ECO:0000259" key="2">
    <source>
        <dbReference type="PROSITE" id="PS51352"/>
    </source>
</evidence>
<dbReference type="PRINTS" id="PR00421">
    <property type="entry name" value="THIOREDOXIN"/>
</dbReference>
<dbReference type="WBParaSite" id="Hba_21120">
    <property type="protein sequence ID" value="Hba_21120"/>
    <property type="gene ID" value="Hba_21120"/>
</dbReference>
<evidence type="ECO:0000313" key="4">
    <source>
        <dbReference type="WBParaSite" id="Hba_21120"/>
    </source>
</evidence>
<dbReference type="SUPFAM" id="SSF52833">
    <property type="entry name" value="Thioredoxin-like"/>
    <property type="match status" value="1"/>
</dbReference>
<dbReference type="InterPro" id="IPR036249">
    <property type="entry name" value="Thioredoxin-like_sf"/>
</dbReference>
<evidence type="ECO:0000313" key="3">
    <source>
        <dbReference type="Proteomes" id="UP000095283"/>
    </source>
</evidence>
<feature type="domain" description="Thioredoxin" evidence="2">
    <location>
        <begin position="117"/>
        <end position="221"/>
    </location>
</feature>
<proteinExistence type="predicted"/>
<sequence length="221" mass="25195">MKDYEDLSQVDLIWNVKDVQQKQKCVFSLCPVVAHSNVQSMGNSSYQTLTEKRIFMKSGIRNKLTLTAYLVLWESGLSESEDSIAWIFPCAFPTVDEIIEVSFTHGINRNIYFYQCLNFQELATPQTDSNSVIDDRNKTAFDAIIKDNPDCLIIIDFYATWCGPCKIMGPKFSKMSNEFPNVVFIKVDVDESEDIVSRFAINVMPTFIFMRNGAQIVGLFS</sequence>
<dbReference type="Gene3D" id="3.40.30.10">
    <property type="entry name" value="Glutaredoxin"/>
    <property type="match status" value="1"/>
</dbReference>